<evidence type="ECO:0000313" key="7">
    <source>
        <dbReference type="Proteomes" id="UP000065734"/>
    </source>
</evidence>
<sequence>MTARPTFLRLAAVAATGLLLAWPVGDAMAKAGKSSNMGSRGSQTFSAPPATTTAPRPAAPIERSMTQPGQTNPGVNQARPGQPAAQPGGFGRGLLGGIAGGLLGAGLFGLLMGSGFGGMAGLLGLLVQVALIGGLVWLALRLFRRPQPALAGGPAARGPAPLNRAGLDGGADMGRRPMFGGGGAPAQRKAGFDGVGLTAADFDSFEKLLSDVEIAYGRGDVATLRQNTTPEIAGYFADQLAADGTAGRVNRIDDVKLLQGDLAEAWREGPTDYATVAMRFSMVDRTLDTSSGRLLDGSEQPSETTEVWTFRRDNGGAWKLSAIQQG</sequence>
<reference evidence="5" key="1">
    <citation type="journal article" date="2015" name="Genome Announc.">
        <title>Complete Genome Sequence of the Bacteriochlorophyll b-Producing Photosynthetic Bacterium Blastochloris viridis.</title>
        <authorList>
            <person name="Tsukatani Y."/>
            <person name="Hirose Y."/>
            <person name="Harada J."/>
            <person name="Misawa N."/>
            <person name="Mori K."/>
            <person name="Inoue K."/>
            <person name="Tamiaki H."/>
        </authorList>
    </citation>
    <scope>NUCLEOTIDE SEQUENCE [LARGE SCALE GENOMIC DNA]</scope>
    <source>
        <strain evidence="5">DSM 133</strain>
    </source>
</reference>
<evidence type="ECO:0000259" key="4">
    <source>
        <dbReference type="SMART" id="SM00978"/>
    </source>
</evidence>
<feature type="compositionally biased region" description="Low complexity" evidence="1">
    <location>
        <begin position="47"/>
        <end position="60"/>
    </location>
</feature>
<feature type="compositionally biased region" description="Low complexity" evidence="1">
    <location>
        <begin position="77"/>
        <end position="87"/>
    </location>
</feature>
<dbReference type="PANTHER" id="PTHR41542:SF1">
    <property type="entry name" value="BLL5807 PROTEIN"/>
    <property type="match status" value="1"/>
</dbReference>
<evidence type="ECO:0000256" key="2">
    <source>
        <dbReference type="SAM" id="Phobius"/>
    </source>
</evidence>
<dbReference type="KEGG" id="bvr:BVIR_1449"/>
<dbReference type="OrthoDB" id="9780873at2"/>
<dbReference type="SMART" id="SM00978">
    <property type="entry name" value="Tim44"/>
    <property type="match status" value="1"/>
</dbReference>
<accession>A0A0H5BQG3</accession>
<dbReference type="InterPro" id="IPR007379">
    <property type="entry name" value="Tim44-like_dom"/>
</dbReference>
<evidence type="ECO:0000313" key="5">
    <source>
        <dbReference type="EMBL" id="BAS00899.1"/>
    </source>
</evidence>
<proteinExistence type="predicted"/>
<protein>
    <recommendedName>
        <fullName evidence="4">Tim44-like domain-containing protein</fullName>
    </recommendedName>
</protein>
<evidence type="ECO:0000256" key="3">
    <source>
        <dbReference type="SAM" id="SignalP"/>
    </source>
</evidence>
<name>A0A0H5BQG3_BLAVI</name>
<keyword evidence="2" id="KW-1133">Transmembrane helix</keyword>
<dbReference type="InterPro" id="IPR006311">
    <property type="entry name" value="TAT_signal"/>
</dbReference>
<keyword evidence="7" id="KW-1185">Reference proteome</keyword>
<dbReference type="PROSITE" id="PS51318">
    <property type="entry name" value="TAT"/>
    <property type="match status" value="1"/>
</dbReference>
<dbReference type="Proteomes" id="UP000065734">
    <property type="component" value="Chromosome I"/>
</dbReference>
<evidence type="ECO:0000313" key="6">
    <source>
        <dbReference type="EMBL" id="CUU41895.1"/>
    </source>
</evidence>
<organism evidence="6 7">
    <name type="scientific">Blastochloris viridis</name>
    <name type="common">Rhodopseudomonas viridis</name>
    <dbReference type="NCBI Taxonomy" id="1079"/>
    <lineage>
        <taxon>Bacteria</taxon>
        <taxon>Pseudomonadati</taxon>
        <taxon>Pseudomonadota</taxon>
        <taxon>Alphaproteobacteria</taxon>
        <taxon>Hyphomicrobiales</taxon>
        <taxon>Blastochloridaceae</taxon>
        <taxon>Blastochloris</taxon>
    </lineage>
</organism>
<dbReference type="RefSeq" id="WP_055037053.1">
    <property type="nucleotide sequence ID" value="NZ_AP014854.2"/>
</dbReference>
<dbReference type="PANTHER" id="PTHR41542">
    <property type="entry name" value="BLL5807 PROTEIN"/>
    <property type="match status" value="1"/>
</dbReference>
<dbReference type="SUPFAM" id="SSF54427">
    <property type="entry name" value="NTF2-like"/>
    <property type="match status" value="1"/>
</dbReference>
<dbReference type="AlphaFoldDB" id="A0A0H5BQG3"/>
<feature type="chain" id="PRO_5014229216" description="Tim44-like domain-containing protein" evidence="3">
    <location>
        <begin position="30"/>
        <end position="326"/>
    </location>
</feature>
<evidence type="ECO:0000256" key="1">
    <source>
        <dbReference type="SAM" id="MobiDB-lite"/>
    </source>
</evidence>
<dbReference type="PATRIC" id="fig|1079.6.peg.1501"/>
<feature type="region of interest" description="Disordered" evidence="1">
    <location>
        <begin position="31"/>
        <end position="89"/>
    </location>
</feature>
<feature type="compositionally biased region" description="Polar residues" evidence="1">
    <location>
        <begin position="33"/>
        <end position="46"/>
    </location>
</feature>
<dbReference type="InterPro" id="IPR032710">
    <property type="entry name" value="NTF2-like_dom_sf"/>
</dbReference>
<keyword evidence="2" id="KW-0812">Transmembrane</keyword>
<dbReference type="STRING" id="1079.BVIR_1449"/>
<feature type="transmembrane region" description="Helical" evidence="2">
    <location>
        <begin position="120"/>
        <end position="140"/>
    </location>
</feature>
<feature type="domain" description="Tim44-like" evidence="4">
    <location>
        <begin position="179"/>
        <end position="325"/>
    </location>
</feature>
<gene>
    <name evidence="5" type="ORF">BV133_3305</name>
    <name evidence="6" type="ORF">BVIRIDIS_08940</name>
</gene>
<dbReference type="Gene3D" id="3.10.450.240">
    <property type="match status" value="1"/>
</dbReference>
<dbReference type="EMBL" id="LN907867">
    <property type="protein sequence ID" value="CUU41895.1"/>
    <property type="molecule type" value="Genomic_DNA"/>
</dbReference>
<reference evidence="6" key="2">
    <citation type="submission" date="2015-11" db="EMBL/GenBank/DDBJ databases">
        <authorList>
            <person name="Zhang Y."/>
            <person name="Guo Z."/>
        </authorList>
    </citation>
    <scope>NUCLEOTIDE SEQUENCE</scope>
    <source>
        <strain evidence="6">1</strain>
    </source>
</reference>
<keyword evidence="3" id="KW-0732">Signal</keyword>
<feature type="compositionally biased region" description="Polar residues" evidence="1">
    <location>
        <begin position="64"/>
        <end position="75"/>
    </location>
</feature>
<dbReference type="Pfam" id="PF04280">
    <property type="entry name" value="Tim44"/>
    <property type="match status" value="1"/>
</dbReference>
<dbReference type="EMBL" id="AP014854">
    <property type="protein sequence ID" value="BAS00899.1"/>
    <property type="molecule type" value="Genomic_DNA"/>
</dbReference>
<keyword evidence="2" id="KW-0472">Membrane</keyword>
<reference evidence="7" key="3">
    <citation type="journal article" date="2016" name="Genome Announc.">
        <title>Revised genome sequence of the purple photosynthetic bacterium Blastochloris viridis.</title>
        <authorList>
            <person name="Liu L.N."/>
            <person name="Faulkner M."/>
            <person name="Liu X."/>
            <person name="Huang F."/>
            <person name="Darby A.C."/>
            <person name="Hall N."/>
        </authorList>
    </citation>
    <scope>NUCLEOTIDE SEQUENCE [LARGE SCALE GENOMIC DNA]</scope>
    <source>
        <strain evidence="7">ATCC 19567 / DSM 133 / F</strain>
    </source>
</reference>
<feature type="signal peptide" evidence="3">
    <location>
        <begin position="1"/>
        <end position="29"/>
    </location>
</feature>
<feature type="transmembrane region" description="Helical" evidence="2">
    <location>
        <begin position="93"/>
        <end position="113"/>
    </location>
</feature>